<keyword evidence="3" id="KW-1185">Reference proteome</keyword>
<dbReference type="Proteomes" id="UP000248688">
    <property type="component" value="Chromosome"/>
</dbReference>
<accession>A0A2Z4IKM5</accession>
<feature type="signal peptide" evidence="1">
    <location>
        <begin position="1"/>
        <end position="20"/>
    </location>
</feature>
<name>A0A2Z4IKM5_9BACT</name>
<protein>
    <recommendedName>
        <fullName evidence="4">Outer membrane protein beta-barrel domain-containing protein</fullName>
    </recommendedName>
</protein>
<keyword evidence="1" id="KW-0732">Signal</keyword>
<dbReference type="EMBL" id="CP030041">
    <property type="protein sequence ID" value="AWW31297.1"/>
    <property type="molecule type" value="Genomic_DNA"/>
</dbReference>
<gene>
    <name evidence="2" type="ORF">DN752_14830</name>
</gene>
<evidence type="ECO:0008006" key="4">
    <source>
        <dbReference type="Google" id="ProtNLM"/>
    </source>
</evidence>
<proteinExistence type="predicted"/>
<feature type="chain" id="PRO_5016325363" description="Outer membrane protein beta-barrel domain-containing protein" evidence="1">
    <location>
        <begin position="21"/>
        <end position="206"/>
    </location>
</feature>
<dbReference type="OrthoDB" id="1161695at2"/>
<reference evidence="2 3" key="1">
    <citation type="submission" date="2018-06" db="EMBL/GenBank/DDBJ databases">
        <title>Echinicola strongylocentroti sp. nov., isolated from a sea urchin Strongylocentrotus intermedius.</title>
        <authorList>
            <person name="Bae S.S."/>
        </authorList>
    </citation>
    <scope>NUCLEOTIDE SEQUENCE [LARGE SCALE GENOMIC DNA]</scope>
    <source>
        <strain evidence="2 3">MEBiC08714</strain>
    </source>
</reference>
<evidence type="ECO:0000256" key="1">
    <source>
        <dbReference type="SAM" id="SignalP"/>
    </source>
</evidence>
<evidence type="ECO:0000313" key="3">
    <source>
        <dbReference type="Proteomes" id="UP000248688"/>
    </source>
</evidence>
<dbReference type="KEGG" id="est:DN752_14830"/>
<dbReference type="AlphaFoldDB" id="A0A2Z4IKM5"/>
<organism evidence="2 3">
    <name type="scientific">Echinicola strongylocentroti</name>
    <dbReference type="NCBI Taxonomy" id="1795355"/>
    <lineage>
        <taxon>Bacteria</taxon>
        <taxon>Pseudomonadati</taxon>
        <taxon>Bacteroidota</taxon>
        <taxon>Cytophagia</taxon>
        <taxon>Cytophagales</taxon>
        <taxon>Cyclobacteriaceae</taxon>
        <taxon>Echinicola</taxon>
    </lineage>
</organism>
<sequence length="206" mass="22772">MKYIVLIIALFTLSPFVSKAQSSDPSGATRLYKPFKVDVGINLTFPTQSELTTGGGFFVEPRYGINDQLNIGLQLGSNILGQGESLFNHQEATYRAQAISNLSLTGEYLFGRENTRPFVGVMAGMYRRSDYEIVDSDDGTIFNQIGNEVNFGFAPRMGIIAGKFRMNVTYHITGKDISDFFSIGLGIQFGGGKIKDEPKKSYSTWE</sequence>
<dbReference type="RefSeq" id="WP_112784673.1">
    <property type="nucleotide sequence ID" value="NZ_CP030041.1"/>
</dbReference>
<evidence type="ECO:0000313" key="2">
    <source>
        <dbReference type="EMBL" id="AWW31297.1"/>
    </source>
</evidence>